<feature type="transmembrane region" description="Helical" evidence="2">
    <location>
        <begin position="1774"/>
        <end position="1798"/>
    </location>
</feature>
<accession>A0AAD1XIG7</accession>
<comment type="caution">
    <text evidence="4">The sequence shown here is derived from an EMBL/GenBank/DDBJ whole genome shotgun (WGS) entry which is preliminary data.</text>
</comment>
<dbReference type="InterPro" id="IPR009030">
    <property type="entry name" value="Growth_fac_rcpt_cys_sf"/>
</dbReference>
<reference evidence="4" key="1">
    <citation type="submission" date="2023-07" db="EMBL/GenBank/DDBJ databases">
        <authorList>
            <consortium name="AG Swart"/>
            <person name="Singh M."/>
            <person name="Singh A."/>
            <person name="Seah K."/>
            <person name="Emmerich C."/>
        </authorList>
    </citation>
    <scope>NUCLEOTIDE SEQUENCE</scope>
    <source>
        <strain evidence="4">DP1</strain>
    </source>
</reference>
<evidence type="ECO:0000313" key="4">
    <source>
        <dbReference type="EMBL" id="CAI2373323.1"/>
    </source>
</evidence>
<evidence type="ECO:0000256" key="1">
    <source>
        <dbReference type="SAM" id="MobiDB-lite"/>
    </source>
</evidence>
<dbReference type="PANTHER" id="PTHR11319:SF35">
    <property type="entry name" value="OUTER MEMBRANE PROTEIN PMPC-RELATED"/>
    <property type="match status" value="1"/>
</dbReference>
<feature type="region of interest" description="Disordered" evidence="1">
    <location>
        <begin position="1919"/>
        <end position="1961"/>
    </location>
</feature>
<dbReference type="InterPro" id="IPR006626">
    <property type="entry name" value="PbH1"/>
</dbReference>
<keyword evidence="3" id="KW-0732">Signal</keyword>
<feature type="transmembrane region" description="Helical" evidence="2">
    <location>
        <begin position="1524"/>
        <end position="1544"/>
    </location>
</feature>
<dbReference type="InterPro" id="IPR006212">
    <property type="entry name" value="Furin_repeat"/>
</dbReference>
<feature type="transmembrane region" description="Helical" evidence="2">
    <location>
        <begin position="1651"/>
        <end position="1670"/>
    </location>
</feature>
<keyword evidence="2" id="KW-1133">Transmembrane helix</keyword>
<feature type="transmembrane region" description="Helical" evidence="2">
    <location>
        <begin position="1556"/>
        <end position="1574"/>
    </location>
</feature>
<feature type="transmembrane region" description="Helical" evidence="2">
    <location>
        <begin position="1846"/>
        <end position="1867"/>
    </location>
</feature>
<dbReference type="SMART" id="SM00261">
    <property type="entry name" value="FU"/>
    <property type="match status" value="2"/>
</dbReference>
<feature type="transmembrane region" description="Helical" evidence="2">
    <location>
        <begin position="1619"/>
        <end position="1644"/>
    </location>
</feature>
<feature type="signal peptide" evidence="3">
    <location>
        <begin position="1"/>
        <end position="19"/>
    </location>
</feature>
<dbReference type="Proteomes" id="UP001295684">
    <property type="component" value="Unassembled WGS sequence"/>
</dbReference>
<dbReference type="InterPro" id="IPR011050">
    <property type="entry name" value="Pectin_lyase_fold/virulence"/>
</dbReference>
<dbReference type="SUPFAM" id="SSF57184">
    <property type="entry name" value="Growth factor receptor domain"/>
    <property type="match status" value="1"/>
</dbReference>
<name>A0AAD1XIG7_EUPCR</name>
<feature type="transmembrane region" description="Helical" evidence="2">
    <location>
        <begin position="1713"/>
        <end position="1735"/>
    </location>
</feature>
<dbReference type="PANTHER" id="PTHR11319">
    <property type="entry name" value="G PROTEIN-COUPLED RECEPTOR-RELATED"/>
    <property type="match status" value="1"/>
</dbReference>
<feature type="transmembrane region" description="Helical" evidence="2">
    <location>
        <begin position="1818"/>
        <end position="1834"/>
    </location>
</feature>
<dbReference type="Gene3D" id="2.10.220.10">
    <property type="entry name" value="Hormone Receptor, Insulin-like Growth Factor Receptor 1, Chain A, domain 2"/>
    <property type="match status" value="1"/>
</dbReference>
<evidence type="ECO:0000313" key="5">
    <source>
        <dbReference type="Proteomes" id="UP001295684"/>
    </source>
</evidence>
<gene>
    <name evidence="4" type="ORF">ECRASSUSDP1_LOCUS14665</name>
</gene>
<dbReference type="CDD" id="cd00064">
    <property type="entry name" value="FU"/>
    <property type="match status" value="1"/>
</dbReference>
<dbReference type="SMART" id="SM00710">
    <property type="entry name" value="PbH1"/>
    <property type="match status" value="10"/>
</dbReference>
<organism evidence="4 5">
    <name type="scientific">Euplotes crassus</name>
    <dbReference type="NCBI Taxonomy" id="5936"/>
    <lineage>
        <taxon>Eukaryota</taxon>
        <taxon>Sar</taxon>
        <taxon>Alveolata</taxon>
        <taxon>Ciliophora</taxon>
        <taxon>Intramacronucleata</taxon>
        <taxon>Spirotrichea</taxon>
        <taxon>Hypotrichia</taxon>
        <taxon>Euplotida</taxon>
        <taxon>Euplotidae</taxon>
        <taxon>Moneuplotes</taxon>
    </lineage>
</organism>
<proteinExistence type="predicted"/>
<evidence type="ECO:0000256" key="3">
    <source>
        <dbReference type="SAM" id="SignalP"/>
    </source>
</evidence>
<dbReference type="SUPFAM" id="SSF51126">
    <property type="entry name" value="Pectin lyase-like"/>
    <property type="match status" value="1"/>
</dbReference>
<keyword evidence="2" id="KW-0812">Transmembrane</keyword>
<feature type="compositionally biased region" description="Basic residues" evidence="1">
    <location>
        <begin position="1929"/>
        <end position="1959"/>
    </location>
</feature>
<dbReference type="EMBL" id="CAMPGE010014666">
    <property type="protein sequence ID" value="CAI2373323.1"/>
    <property type="molecule type" value="Genomic_DNA"/>
</dbReference>
<evidence type="ECO:0000256" key="2">
    <source>
        <dbReference type="SAM" id="Phobius"/>
    </source>
</evidence>
<keyword evidence="2" id="KW-0472">Membrane</keyword>
<protein>
    <submittedName>
        <fullName evidence="4">Uncharacterized protein</fullName>
    </submittedName>
</protein>
<feature type="chain" id="PRO_5041947662" evidence="3">
    <location>
        <begin position="20"/>
        <end position="2123"/>
    </location>
</feature>
<sequence>MKIGALAIVISLAIQAALTCDPGFFQDGSKCTMCHSSCKECSNATECTQCEESMVKNSISGLCEYCPDGEFYDYTLSQCTSCGTSCIGLCAYQQKCFTCSPSEFLDLDTLVCKSSCDPGKITISDSNQFALENFCRNFNFYINPESQEIMELGTKTYPYRTAKPVFAEILKQHSHKDYNISIYIMENTNTFIEDSTSYIINITKVFISSYNDADTSQGMATITTTDSSVNEISQKAAFHLMKNATLDIVSVLSGGNFTDYELDTAGRTGDGFHIIRSSFEMTHIIARRVAKSWTEGYFIYLLYLQNRDFTLRDMEFYVTGHIVNTRDPANIYIENLYVDTWNVASGFMFFPWCNYPEAHITPSFYANNFTAFVSSDELTSFRPNVFYYAGPGNVTCTNFNISDVYGLTANPLGTFLVFPDVYCDPKDDLIKTIDVDTVYMSLPGNEQKANINLIGVVIATVNGRKAEINLRNVILENAYRAQLSYFLLQANAADVFKFTDSVFKDYQTLSNLVMIQGGTIELRNLTFQDSSGNAYNSFSIPYCNICIMSGIHVKNYTGSGAPIGNMINFVNNPVERGTFNNISLTDSDLLKQSFISFTTNDPVPNLEFSELTFSNVRKYATGSSFIQISSVKQLAISTLIFNNVSSYNSVGSDTASIVVTQVDLNFTGDIEISGVQYQNSSITLVSMPTFVNTPPTAKAINFRNMEFTNCEFSSQSSIIKTEGIEYNLDLSLNFDNLSFSGILFSSRGNLLDLDQQLPTNLTISNSRFSNIQKGIINIASSNIENTALLTNVYLKNITASQIQQNEASFFNVLQGGRVYISDSSFRDMFTYQDGGVLTGGSRSTITTIHNSTFENNYALNGGVFNVKEQSIIKIYSCNITDNFAITSGVINVVSNGQFEIYDSYIHNNYANVNPVSQLLDTAKVSLISNAKIYSNNVFSKANLTSEFDSCSLLCFINQNFIDYSNTNFQAEISEVPNEYQFQLIFASLSITAGSEVLNEPLVVDSFVSTLEVSDIVIKNFTTGGVTIRGVSSTMTLNNLTVQDFTMNNQSDYIFDALDSTVSITNSTSIMFRIRSSAATIQGLTYETISNAEELGIISECYNSSISKLISTLSEVSEKNLFRIESSQNITLSDVQFENTQYSGLQILSSNITSITNMKLKNCTEGLYIESSTVESINNSILESNGGASKVNGGAIYIVNSDVTLSNNTFMNNTASDGGAISFTCSSMTLCNLNIPDSKFESNNATRKGGAIYYNYKRPTFGQNIEYSSNSAQYGQNIASYAVKIIFNDTFSNQMKIDNLGPGIAYDEILRFAMEDYDNQIMVLDSLNQVSIVSNNSTVAEVKGFNTQPLVHGVASFDNFVVNSDPGQIGVTLTATSKAIDKSLISTVFGNQISNNTIEVGFRFCQPGEQILNNLCTTCAAGTYSLIWNSTQCHQCMDDVVCAGGKEINVNPGYWRASSNSTTIIECINKEACDGGYVESMENPTNCATGYEGNLCTKCSVNGNDKYQAVGNFVCQKCPNPILNAMRVLFVGMAVFAYFMVIIIVNVRKTSESQISILLRILTNYVQILTLSISFSTKYPGTLSDILIPAETVGNSSEAFMSFDCFVMDSEIKGPFPSSIFLKLFLIIWLPLAIFLCVALIWVIVYYTKRRWVLNITRNLIISFISILFLLHPKLAQESINLFRCVQIDEGVLKARIDTDIGCYSSEHLKWCMILGLPIFIIWVISVPLFALIVMYKKVYKAGEDNKLGQYFLILYQGLNTKQFYWEFVNSSRKILILLSFLLPDYSKILFSCLVLLITWRIQTFLQPYKYRLNNEVEIFGVNIGIITLCCGMIFNHKDTLKSINNVLLVAMIAFNLIFILKWTHLLFDNLGTKYSFFKKVRTQSSLNRLVRFFIISLSRDQKVRTSLYLLGCHPTLQTDKQESCPEATKRKRPKRPKRSQRPTKKRKYKTNKALPKKSHPGFQENDAEIIFMEDQTSKRLVQEDHLEEDLVDRKHQKLFLSRLENLHALEKGHFKRTRQLESIIEKDSDSVEKIMNHPESDGVRSSSIHVLNPIVEEAKIGDPYILFQPNMSPAYSKNGKNIDVSRRVSRHVNQVQSLQDPRKEMTSFGTKKHILKGYFKKDI</sequence>
<keyword evidence="5" id="KW-1185">Reference proteome</keyword>